<evidence type="ECO:0000313" key="2">
    <source>
        <dbReference type="Proteomes" id="UP000184267"/>
    </source>
</evidence>
<feature type="non-terminal residue" evidence="1">
    <location>
        <position position="90"/>
    </location>
</feature>
<comment type="caution">
    <text evidence="1">The sequence shown here is derived from an EMBL/GenBank/DDBJ whole genome shotgun (WGS) entry which is preliminary data.</text>
</comment>
<gene>
    <name evidence="1" type="ORF">TRAPUB_1328</name>
</gene>
<name>A0A1M2VJM9_TRAPU</name>
<accession>A0A1M2VJM9</accession>
<organism evidence="1 2">
    <name type="scientific">Trametes pubescens</name>
    <name type="common">White-rot fungus</name>
    <dbReference type="NCBI Taxonomy" id="154538"/>
    <lineage>
        <taxon>Eukaryota</taxon>
        <taxon>Fungi</taxon>
        <taxon>Dikarya</taxon>
        <taxon>Basidiomycota</taxon>
        <taxon>Agaricomycotina</taxon>
        <taxon>Agaricomycetes</taxon>
        <taxon>Polyporales</taxon>
        <taxon>Polyporaceae</taxon>
        <taxon>Trametes</taxon>
    </lineage>
</organism>
<protein>
    <submittedName>
        <fullName evidence="1">Uncharacterized protein</fullName>
    </submittedName>
</protein>
<dbReference type="Proteomes" id="UP000184267">
    <property type="component" value="Unassembled WGS sequence"/>
</dbReference>
<dbReference type="AlphaFoldDB" id="A0A1M2VJM9"/>
<dbReference type="EMBL" id="MNAD01001127">
    <property type="protein sequence ID" value="OJT07780.1"/>
    <property type="molecule type" value="Genomic_DNA"/>
</dbReference>
<keyword evidence="2" id="KW-1185">Reference proteome</keyword>
<sequence>MQYYKHEYIPQDARAYANAFWRMPRLVPDQVIQAAGDYYNQERAEHDRGFGSTSLQTIYKPREHGRRGITSTEAFYNAHECTRTFYNLKE</sequence>
<reference evidence="1 2" key="1">
    <citation type="submission" date="2016-10" db="EMBL/GenBank/DDBJ databases">
        <title>Genome sequence of the basidiomycete white-rot fungus Trametes pubescens.</title>
        <authorList>
            <person name="Makela M.R."/>
            <person name="Granchi Z."/>
            <person name="Peng M."/>
            <person name="De Vries R.P."/>
            <person name="Grigoriev I."/>
            <person name="Riley R."/>
            <person name="Hilden K."/>
        </authorList>
    </citation>
    <scope>NUCLEOTIDE SEQUENCE [LARGE SCALE GENOMIC DNA]</scope>
    <source>
        <strain evidence="1 2">FBCC735</strain>
    </source>
</reference>
<proteinExistence type="predicted"/>
<evidence type="ECO:0000313" key="1">
    <source>
        <dbReference type="EMBL" id="OJT07780.1"/>
    </source>
</evidence>